<evidence type="ECO:0000313" key="4">
    <source>
        <dbReference type="EMBL" id="OSD00017.1"/>
    </source>
</evidence>
<proteinExistence type="predicted"/>
<keyword evidence="2" id="KW-0812">Transmembrane</keyword>
<evidence type="ECO:0000256" key="1">
    <source>
        <dbReference type="SAM" id="MobiDB-lite"/>
    </source>
</evidence>
<dbReference type="AlphaFoldDB" id="A0A1Y2IFY3"/>
<sequence>MFAADTFIGLNVVRALSIIALLLLFASSIVTMVQDIKSVNAFIAAGKASPDIRAADTNSTSTDVDCLNADTDYVDGSTVPNQPAGAFWAVLNRLLIIFQAIVLIMSEVGWPASFFSRFFPILGNEFGLGALGVIQCLLGAAVLSHHVDEFSLVAAFFLFSIGCLNILLGLIFRESAKWRRSITSWREQYKETVLPTTSLGPPRQLMMSTGGTVTTNGAAPWDTREGADASRSGSLSSQKSGMGFGRQGEKAALARGYTISRPDEALPTYIPKRTVTIRDSHAPSESESDTAV</sequence>
<dbReference type="OrthoDB" id="5327148at2759"/>
<evidence type="ECO:0000313" key="5">
    <source>
        <dbReference type="Proteomes" id="UP000193067"/>
    </source>
</evidence>
<gene>
    <name evidence="4" type="ORF">PYCCODRAFT_1512352</name>
</gene>
<reference evidence="4 5" key="1">
    <citation type="journal article" date="2015" name="Biotechnol. Biofuels">
        <title>Enhanced degradation of softwood versus hardwood by the white-rot fungus Pycnoporus coccineus.</title>
        <authorList>
            <person name="Couturier M."/>
            <person name="Navarro D."/>
            <person name="Chevret D."/>
            <person name="Henrissat B."/>
            <person name="Piumi F."/>
            <person name="Ruiz-Duenas F.J."/>
            <person name="Martinez A.T."/>
            <person name="Grigoriev I.V."/>
            <person name="Riley R."/>
            <person name="Lipzen A."/>
            <person name="Berrin J.G."/>
            <person name="Master E.R."/>
            <person name="Rosso M.N."/>
        </authorList>
    </citation>
    <scope>NUCLEOTIDE SEQUENCE [LARGE SCALE GENOMIC DNA]</scope>
    <source>
        <strain evidence="4 5">BRFM310</strain>
    </source>
</reference>
<feature type="transmembrane region" description="Helical" evidence="2">
    <location>
        <begin position="150"/>
        <end position="172"/>
    </location>
</feature>
<feature type="compositionally biased region" description="Low complexity" evidence="1">
    <location>
        <begin position="230"/>
        <end position="241"/>
    </location>
</feature>
<feature type="domain" description="DUF7598" evidence="3">
    <location>
        <begin position="87"/>
        <end position="170"/>
    </location>
</feature>
<dbReference type="Pfam" id="PF24535">
    <property type="entry name" value="DUF7598"/>
    <property type="match status" value="1"/>
</dbReference>
<dbReference type="InterPro" id="IPR056019">
    <property type="entry name" value="DUF7598"/>
</dbReference>
<feature type="transmembrane region" description="Helical" evidence="2">
    <location>
        <begin position="86"/>
        <end position="105"/>
    </location>
</feature>
<feature type="region of interest" description="Disordered" evidence="1">
    <location>
        <begin position="214"/>
        <end position="245"/>
    </location>
</feature>
<keyword evidence="5" id="KW-1185">Reference proteome</keyword>
<organism evidence="4 5">
    <name type="scientific">Trametes coccinea (strain BRFM310)</name>
    <name type="common">Pycnoporus coccineus</name>
    <dbReference type="NCBI Taxonomy" id="1353009"/>
    <lineage>
        <taxon>Eukaryota</taxon>
        <taxon>Fungi</taxon>
        <taxon>Dikarya</taxon>
        <taxon>Basidiomycota</taxon>
        <taxon>Agaricomycotina</taxon>
        <taxon>Agaricomycetes</taxon>
        <taxon>Polyporales</taxon>
        <taxon>Polyporaceae</taxon>
        <taxon>Trametes</taxon>
    </lineage>
</organism>
<accession>A0A1Y2IFY3</accession>
<evidence type="ECO:0000256" key="2">
    <source>
        <dbReference type="SAM" id="Phobius"/>
    </source>
</evidence>
<name>A0A1Y2IFY3_TRAC3</name>
<dbReference type="Proteomes" id="UP000193067">
    <property type="component" value="Unassembled WGS sequence"/>
</dbReference>
<feature type="region of interest" description="Disordered" evidence="1">
    <location>
        <begin position="270"/>
        <end position="292"/>
    </location>
</feature>
<feature type="transmembrane region" description="Helical" evidence="2">
    <location>
        <begin position="12"/>
        <end position="33"/>
    </location>
</feature>
<dbReference type="EMBL" id="KZ084122">
    <property type="protein sequence ID" value="OSD00017.1"/>
    <property type="molecule type" value="Genomic_DNA"/>
</dbReference>
<protein>
    <recommendedName>
        <fullName evidence="3">DUF7598 domain-containing protein</fullName>
    </recommendedName>
</protein>
<keyword evidence="2" id="KW-0472">Membrane</keyword>
<evidence type="ECO:0000259" key="3">
    <source>
        <dbReference type="Pfam" id="PF24535"/>
    </source>
</evidence>
<keyword evidence="2" id="KW-1133">Transmembrane helix</keyword>